<reference evidence="2" key="1">
    <citation type="submission" date="2014-09" db="EMBL/GenBank/DDBJ databases">
        <authorList>
            <person name="Magalhaes I.L.F."/>
            <person name="Oliveira U."/>
            <person name="Santos F.R."/>
            <person name="Vidigal T.H.D.A."/>
            <person name="Brescovit A.D."/>
            <person name="Santos A.J."/>
        </authorList>
    </citation>
    <scope>NUCLEOTIDE SEQUENCE</scope>
    <source>
        <tissue evidence="2">Shoot tissue taken approximately 20 cm above the soil surface</tissue>
    </source>
</reference>
<organism evidence="2">
    <name type="scientific">Arundo donax</name>
    <name type="common">Giant reed</name>
    <name type="synonym">Donax arundinaceus</name>
    <dbReference type="NCBI Taxonomy" id="35708"/>
    <lineage>
        <taxon>Eukaryota</taxon>
        <taxon>Viridiplantae</taxon>
        <taxon>Streptophyta</taxon>
        <taxon>Embryophyta</taxon>
        <taxon>Tracheophyta</taxon>
        <taxon>Spermatophyta</taxon>
        <taxon>Magnoliopsida</taxon>
        <taxon>Liliopsida</taxon>
        <taxon>Poales</taxon>
        <taxon>Poaceae</taxon>
        <taxon>PACMAD clade</taxon>
        <taxon>Arundinoideae</taxon>
        <taxon>Arundineae</taxon>
        <taxon>Arundo</taxon>
    </lineage>
</organism>
<accession>A0A0A9HDI8</accession>
<feature type="chain" id="PRO_5002046578" evidence="1">
    <location>
        <begin position="29"/>
        <end position="48"/>
    </location>
</feature>
<keyword evidence="1" id="KW-0732">Signal</keyword>
<proteinExistence type="predicted"/>
<name>A0A0A9HDI8_ARUDO</name>
<evidence type="ECO:0000256" key="1">
    <source>
        <dbReference type="SAM" id="SignalP"/>
    </source>
</evidence>
<evidence type="ECO:0000313" key="2">
    <source>
        <dbReference type="EMBL" id="JAE30963.1"/>
    </source>
</evidence>
<sequence>MHLFKGTIRHKLSTFSCILHLSYLSCCCLPAPSVGFKQEYQNMCLPRF</sequence>
<dbReference type="EMBL" id="GBRH01166933">
    <property type="protein sequence ID" value="JAE30963.1"/>
    <property type="molecule type" value="Transcribed_RNA"/>
</dbReference>
<dbReference type="AlphaFoldDB" id="A0A0A9HDI8"/>
<protein>
    <submittedName>
        <fullName evidence="2">Uncharacterized protein</fullName>
    </submittedName>
</protein>
<feature type="signal peptide" evidence="1">
    <location>
        <begin position="1"/>
        <end position="28"/>
    </location>
</feature>
<reference evidence="2" key="2">
    <citation type="journal article" date="2015" name="Data Brief">
        <title>Shoot transcriptome of the giant reed, Arundo donax.</title>
        <authorList>
            <person name="Barrero R.A."/>
            <person name="Guerrero F.D."/>
            <person name="Moolhuijzen P."/>
            <person name="Goolsby J.A."/>
            <person name="Tidwell J."/>
            <person name="Bellgard S.E."/>
            <person name="Bellgard M.I."/>
        </authorList>
    </citation>
    <scope>NUCLEOTIDE SEQUENCE</scope>
    <source>
        <tissue evidence="2">Shoot tissue taken approximately 20 cm above the soil surface</tissue>
    </source>
</reference>